<dbReference type="PROSITE" id="PS50011">
    <property type="entry name" value="PROTEIN_KINASE_DOM"/>
    <property type="match status" value="1"/>
</dbReference>
<dbReference type="InterPro" id="IPR011009">
    <property type="entry name" value="Kinase-like_dom_sf"/>
</dbReference>
<dbReference type="InterPro" id="IPR008266">
    <property type="entry name" value="Tyr_kinase_AS"/>
</dbReference>
<dbReference type="CDD" id="cd00192">
    <property type="entry name" value="PTKc"/>
    <property type="match status" value="1"/>
</dbReference>
<dbReference type="Pfam" id="PF07714">
    <property type="entry name" value="PK_Tyr_Ser-Thr"/>
    <property type="match status" value="1"/>
</dbReference>
<dbReference type="Proteomes" id="UP000198287">
    <property type="component" value="Unassembled WGS sequence"/>
</dbReference>
<protein>
    <submittedName>
        <fullName evidence="9">Vascular endothelial growth factor receptor 3</fullName>
    </submittedName>
</protein>
<dbReference type="GO" id="GO:0043235">
    <property type="term" value="C:receptor complex"/>
    <property type="evidence" value="ECO:0007669"/>
    <property type="project" value="TreeGrafter"/>
</dbReference>
<accession>A0A226D887</accession>
<dbReference type="GO" id="GO:0005524">
    <property type="term" value="F:ATP binding"/>
    <property type="evidence" value="ECO:0007669"/>
    <property type="project" value="InterPro"/>
</dbReference>
<dbReference type="GO" id="GO:0007169">
    <property type="term" value="P:cell surface receptor protein tyrosine kinase signaling pathway"/>
    <property type="evidence" value="ECO:0007669"/>
    <property type="project" value="TreeGrafter"/>
</dbReference>
<keyword evidence="2" id="KW-0812">Transmembrane</keyword>
<dbReference type="PANTHER" id="PTHR24416">
    <property type="entry name" value="TYROSINE-PROTEIN KINASE RECEPTOR"/>
    <property type="match status" value="1"/>
</dbReference>
<dbReference type="Gene3D" id="3.30.200.20">
    <property type="entry name" value="Phosphorylase Kinase, domain 1"/>
    <property type="match status" value="1"/>
</dbReference>
<dbReference type="SUPFAM" id="SSF56112">
    <property type="entry name" value="Protein kinase-like (PK-like)"/>
    <property type="match status" value="1"/>
</dbReference>
<evidence type="ECO:0000256" key="6">
    <source>
        <dbReference type="ARBA" id="ARBA00023180"/>
    </source>
</evidence>
<comment type="caution">
    <text evidence="9">The sequence shown here is derived from an EMBL/GenBank/DDBJ whole genome shotgun (WGS) entry which is preliminary data.</text>
</comment>
<dbReference type="Gene3D" id="2.60.40.10">
    <property type="entry name" value="Immunoglobulins"/>
    <property type="match status" value="1"/>
</dbReference>
<name>A0A226D887_FOLCA</name>
<evidence type="ECO:0000256" key="2">
    <source>
        <dbReference type="ARBA" id="ARBA00022692"/>
    </source>
</evidence>
<dbReference type="PANTHER" id="PTHR24416:SF600">
    <property type="entry name" value="PDGF- AND VEGF-RECEPTOR RELATED, ISOFORM J"/>
    <property type="match status" value="1"/>
</dbReference>
<dbReference type="OrthoDB" id="3256376at2759"/>
<dbReference type="AlphaFoldDB" id="A0A226D887"/>
<sequence>MDYKREVQSFTNISSYSYRTNVIIQYPYRLQFFPNFTCFSTQNHTKLTRLVVHGTNEYFEITAASTSNDYYKSHFPQDSCPAYTYFAVSAAIPHEDNMGPCYSCFLYANATRQDLNYQLIPLKHNCEKYALCQSLWPYELQIGCMSIFDGGFEPPCGTGVQEIFCFTSDNKKCVASNDMKPFVISCQNTIQSGVVQATFGFYGIRKLPDFSLDPADQEMVDDMVELVQQNYTSETFVGQPVEFRCRVTSIYCGYPLWISITYEEGETLYSELLYNSNNNPKLGTIHNITSPHYPGNIGWYYETLYEFVVLKSGQFTTSCHCPIFNSSGWINATETVIAQDVESLEILSLSQDSSKPFRVGDRNGSLECRFKGRPISNIRWEIDGKPLPKGIYIEIFFKSENKSVLRMPEVYNTMASRYTCKVESIFEEAEAQFSLQVRENIASTWLTVGVSVLIGLTVISGLVTLHLWRINKYKEALIRNLTESEIKEFKDGNPNCLGENGNSEFANAGIQMQPYEERFEISMDDIELDYTTILGAGAFGMVVKGMWINGCHDYQNICNYSNSNPAVAVKMVKPDVEVQYFKALLSEIKIMAYLGDHKHLVKFYGASTENIQNRKVYIIVELCSMGSLESYLRNVENRQNFTNLVKYGKLVKEKIELTPFSTRTLFMWSSEIARGLEYVHAKNVVHGDLAIRNVLLTQTLTAKISDFGLSRQLANSSNYVKKSHVPLPWRHMSPEALQDRNFSTSSDIWALGVTLWEIFELGHIPYPGETWGHPFLCRIISGERLIKPKYATNELYEFMLYCWELQPEQRPRADSLTILMNEFDTVKDN</sequence>
<evidence type="ECO:0000313" key="9">
    <source>
        <dbReference type="EMBL" id="OXA41074.1"/>
    </source>
</evidence>
<keyword evidence="10" id="KW-1185">Reference proteome</keyword>
<dbReference type="GO" id="GO:0004714">
    <property type="term" value="F:transmembrane receptor protein tyrosine kinase activity"/>
    <property type="evidence" value="ECO:0007669"/>
    <property type="project" value="TreeGrafter"/>
</dbReference>
<dbReference type="Gene3D" id="1.10.510.10">
    <property type="entry name" value="Transferase(Phosphotransferase) domain 1"/>
    <property type="match status" value="1"/>
</dbReference>
<keyword evidence="3" id="KW-1133">Transmembrane helix</keyword>
<feature type="domain" description="Protein kinase" evidence="7">
    <location>
        <begin position="528"/>
        <end position="824"/>
    </location>
</feature>
<evidence type="ECO:0000259" key="8">
    <source>
        <dbReference type="PROSITE" id="PS50835"/>
    </source>
</evidence>
<dbReference type="STRING" id="158441.A0A226D887"/>
<dbReference type="GO" id="GO:0005886">
    <property type="term" value="C:plasma membrane"/>
    <property type="evidence" value="ECO:0007669"/>
    <property type="project" value="TreeGrafter"/>
</dbReference>
<dbReference type="InterPro" id="IPR000719">
    <property type="entry name" value="Prot_kinase_dom"/>
</dbReference>
<dbReference type="InterPro" id="IPR050122">
    <property type="entry name" value="RTK"/>
</dbReference>
<evidence type="ECO:0000313" key="10">
    <source>
        <dbReference type="Proteomes" id="UP000198287"/>
    </source>
</evidence>
<evidence type="ECO:0000256" key="1">
    <source>
        <dbReference type="ARBA" id="ARBA00004167"/>
    </source>
</evidence>
<dbReference type="PROSITE" id="PS00109">
    <property type="entry name" value="PROTEIN_KINASE_TYR"/>
    <property type="match status" value="1"/>
</dbReference>
<evidence type="ECO:0000256" key="5">
    <source>
        <dbReference type="ARBA" id="ARBA00023170"/>
    </source>
</evidence>
<dbReference type="EMBL" id="LNIX01000030">
    <property type="protein sequence ID" value="OXA41074.1"/>
    <property type="molecule type" value="Genomic_DNA"/>
</dbReference>
<dbReference type="InterPro" id="IPR001245">
    <property type="entry name" value="Ser-Thr/Tyr_kinase_cat_dom"/>
</dbReference>
<reference evidence="9 10" key="1">
    <citation type="submission" date="2015-12" db="EMBL/GenBank/DDBJ databases">
        <title>The genome of Folsomia candida.</title>
        <authorList>
            <person name="Faddeeva A."/>
            <person name="Derks M.F."/>
            <person name="Anvar Y."/>
            <person name="Smit S."/>
            <person name="Van Straalen N."/>
            <person name="Roelofs D."/>
        </authorList>
    </citation>
    <scope>NUCLEOTIDE SEQUENCE [LARGE SCALE GENOMIC DNA]</scope>
    <source>
        <strain evidence="9 10">VU population</strain>
        <tissue evidence="9">Whole body</tissue>
    </source>
</reference>
<dbReference type="InterPro" id="IPR036179">
    <property type="entry name" value="Ig-like_dom_sf"/>
</dbReference>
<dbReference type="InterPro" id="IPR013098">
    <property type="entry name" value="Ig_I-set"/>
</dbReference>
<gene>
    <name evidence="9" type="ORF">Fcan01_24168</name>
</gene>
<dbReference type="InterPro" id="IPR007110">
    <property type="entry name" value="Ig-like_dom"/>
</dbReference>
<dbReference type="SUPFAM" id="SSF48726">
    <property type="entry name" value="Immunoglobulin"/>
    <property type="match status" value="1"/>
</dbReference>
<evidence type="ECO:0000259" key="7">
    <source>
        <dbReference type="PROSITE" id="PS50011"/>
    </source>
</evidence>
<evidence type="ECO:0000256" key="4">
    <source>
        <dbReference type="ARBA" id="ARBA00023136"/>
    </source>
</evidence>
<keyword evidence="6" id="KW-0325">Glycoprotein</keyword>
<keyword evidence="5 9" id="KW-0675">Receptor</keyword>
<dbReference type="Pfam" id="PF07679">
    <property type="entry name" value="I-set"/>
    <property type="match status" value="1"/>
</dbReference>
<dbReference type="PROSITE" id="PS50835">
    <property type="entry name" value="IG_LIKE"/>
    <property type="match status" value="1"/>
</dbReference>
<comment type="subcellular location">
    <subcellularLocation>
        <location evidence="1">Membrane</location>
        <topology evidence="1">Single-pass membrane protein</topology>
    </subcellularLocation>
</comment>
<organism evidence="9 10">
    <name type="scientific">Folsomia candida</name>
    <name type="common">Springtail</name>
    <dbReference type="NCBI Taxonomy" id="158441"/>
    <lineage>
        <taxon>Eukaryota</taxon>
        <taxon>Metazoa</taxon>
        <taxon>Ecdysozoa</taxon>
        <taxon>Arthropoda</taxon>
        <taxon>Hexapoda</taxon>
        <taxon>Collembola</taxon>
        <taxon>Entomobryomorpha</taxon>
        <taxon>Isotomoidea</taxon>
        <taxon>Isotomidae</taxon>
        <taxon>Proisotominae</taxon>
        <taxon>Folsomia</taxon>
    </lineage>
</organism>
<proteinExistence type="predicted"/>
<feature type="domain" description="Ig-like" evidence="8">
    <location>
        <begin position="342"/>
        <end position="434"/>
    </location>
</feature>
<dbReference type="PRINTS" id="PR00109">
    <property type="entry name" value="TYRKINASE"/>
</dbReference>
<evidence type="ECO:0000256" key="3">
    <source>
        <dbReference type="ARBA" id="ARBA00022989"/>
    </source>
</evidence>
<keyword evidence="4" id="KW-0472">Membrane</keyword>
<dbReference type="InterPro" id="IPR013783">
    <property type="entry name" value="Ig-like_fold"/>
</dbReference>